<dbReference type="InterPro" id="IPR045607">
    <property type="entry name" value="DUF6452"/>
</dbReference>
<evidence type="ECO:0000313" key="1">
    <source>
        <dbReference type="EMBL" id="VAW25172.1"/>
    </source>
</evidence>
<accession>A0A3B0UEZ0</accession>
<name>A0A3B0UEZ0_9ZZZZ</name>
<sequence length="150" mass="17695">MKKNYIIIFIFLFTFLSCEKDDICVETTTPNLIIKFYDNDDQTVVKQITELTVWADSKDSIYVNESLDSIFIPLNLNENFTKYIIENNNIKDTIKFIYNRNDIFVSRSCGYKTIFDNFQIESNTTNWIKNISIINSTIDNEKAAHIYIFH</sequence>
<dbReference type="AlphaFoldDB" id="A0A3B0UEZ0"/>
<reference evidence="1" key="1">
    <citation type="submission" date="2018-06" db="EMBL/GenBank/DDBJ databases">
        <authorList>
            <person name="Zhirakovskaya E."/>
        </authorList>
    </citation>
    <scope>NUCLEOTIDE SEQUENCE</scope>
</reference>
<dbReference type="PROSITE" id="PS51257">
    <property type="entry name" value="PROKAR_LIPOPROTEIN"/>
    <property type="match status" value="1"/>
</dbReference>
<dbReference type="Pfam" id="PF20050">
    <property type="entry name" value="DUF6452"/>
    <property type="match status" value="1"/>
</dbReference>
<evidence type="ECO:0008006" key="2">
    <source>
        <dbReference type="Google" id="ProtNLM"/>
    </source>
</evidence>
<dbReference type="EMBL" id="UOER01000333">
    <property type="protein sequence ID" value="VAW25172.1"/>
    <property type="molecule type" value="Genomic_DNA"/>
</dbReference>
<gene>
    <name evidence="1" type="ORF">MNBD_BACTEROID04-932</name>
</gene>
<organism evidence="1">
    <name type="scientific">hydrothermal vent metagenome</name>
    <dbReference type="NCBI Taxonomy" id="652676"/>
    <lineage>
        <taxon>unclassified sequences</taxon>
        <taxon>metagenomes</taxon>
        <taxon>ecological metagenomes</taxon>
    </lineage>
</organism>
<protein>
    <recommendedName>
        <fullName evidence="2">Lipoprotein</fullName>
    </recommendedName>
</protein>
<proteinExistence type="predicted"/>